<accession>A0ABT6VS31</accession>
<name>A0ABT6VS31_9ACTN</name>
<evidence type="ECO:0000313" key="3">
    <source>
        <dbReference type="EMBL" id="MDI5961290.1"/>
    </source>
</evidence>
<evidence type="ECO:0000256" key="2">
    <source>
        <dbReference type="SAM" id="MobiDB-lite"/>
    </source>
</evidence>
<dbReference type="SUPFAM" id="SSF102588">
    <property type="entry name" value="LmbE-like"/>
    <property type="match status" value="1"/>
</dbReference>
<dbReference type="Gene3D" id="3.40.50.10320">
    <property type="entry name" value="LmbE-like"/>
    <property type="match status" value="1"/>
</dbReference>
<organism evidence="3 4">
    <name type="scientific">Streptantibioticus silvisoli</name>
    <dbReference type="NCBI Taxonomy" id="2705255"/>
    <lineage>
        <taxon>Bacteria</taxon>
        <taxon>Bacillati</taxon>
        <taxon>Actinomycetota</taxon>
        <taxon>Actinomycetes</taxon>
        <taxon>Kitasatosporales</taxon>
        <taxon>Streptomycetaceae</taxon>
        <taxon>Streptantibioticus</taxon>
    </lineage>
</organism>
<gene>
    <name evidence="3" type="ORF">POF43_000875</name>
</gene>
<keyword evidence="4" id="KW-1185">Reference proteome</keyword>
<evidence type="ECO:0000313" key="4">
    <source>
        <dbReference type="Proteomes" id="UP001156398"/>
    </source>
</evidence>
<dbReference type="Pfam" id="PF02585">
    <property type="entry name" value="PIG-L"/>
    <property type="match status" value="1"/>
</dbReference>
<keyword evidence="3" id="KW-0378">Hydrolase</keyword>
<dbReference type="RefSeq" id="WP_271323421.1">
    <property type="nucleotide sequence ID" value="NZ_JAAGKO020000001.1"/>
</dbReference>
<comment type="caution">
    <text evidence="3">The sequence shown here is derived from an EMBL/GenBank/DDBJ whole genome shotgun (WGS) entry which is preliminary data.</text>
</comment>
<dbReference type="InterPro" id="IPR003737">
    <property type="entry name" value="GlcNAc_PI_deacetylase-related"/>
</dbReference>
<dbReference type="EC" id="3.5.1.-" evidence="3"/>
<reference evidence="3 4" key="1">
    <citation type="submission" date="2023-05" db="EMBL/GenBank/DDBJ databases">
        <title>Streptantibioticus silvisoli sp. nov., acidotolerant actinomycetes 1 from pine litter.</title>
        <authorList>
            <person name="Swiecimska M."/>
            <person name="Golinska P."/>
            <person name="Sangal V."/>
            <person name="Wachnowicz B."/>
            <person name="Goodfellow M."/>
        </authorList>
    </citation>
    <scope>NUCLEOTIDE SEQUENCE [LARGE SCALE GENOMIC DNA]</scope>
    <source>
        <strain evidence="3 4">SL54</strain>
    </source>
</reference>
<sequence>MTRAPLDPVRAPGTPEQARPARPAPRRLPETVLPDTGRVAVVAAHPDDEALGPGGAPARPAAVGGAVDLVAVTGGEPSHPAGHPPAAEPAARRTRETARALHTLGTAAVTRLRLPDTGVSGHEDHFAGTLDPLAAGTALCAVSRTGDVPAGHEAAGRAAVTAARATGTPLALHPGWTWHRAWPDDPRAPRHRARRVPLPPRARARERAATGCSASRTGPRGDRPGQDAVLPPAEPAHHPRPWEVVFR</sequence>
<dbReference type="Proteomes" id="UP001156398">
    <property type="component" value="Unassembled WGS sequence"/>
</dbReference>
<keyword evidence="1" id="KW-0862">Zinc</keyword>
<proteinExistence type="predicted"/>
<protein>
    <submittedName>
        <fullName evidence="3">PIG-L family deacetylase</fullName>
        <ecNumber evidence="3">3.5.1.-</ecNumber>
    </submittedName>
</protein>
<evidence type="ECO:0000256" key="1">
    <source>
        <dbReference type="ARBA" id="ARBA00022833"/>
    </source>
</evidence>
<dbReference type="InterPro" id="IPR024078">
    <property type="entry name" value="LmbE-like_dom_sf"/>
</dbReference>
<feature type="region of interest" description="Disordered" evidence="2">
    <location>
        <begin position="1"/>
        <end position="30"/>
    </location>
</feature>
<feature type="compositionally biased region" description="Basic and acidic residues" evidence="2">
    <location>
        <begin position="235"/>
        <end position="247"/>
    </location>
</feature>
<feature type="region of interest" description="Disordered" evidence="2">
    <location>
        <begin position="183"/>
        <end position="247"/>
    </location>
</feature>
<dbReference type="GO" id="GO:0016787">
    <property type="term" value="F:hydrolase activity"/>
    <property type="evidence" value="ECO:0007669"/>
    <property type="project" value="UniProtKB-KW"/>
</dbReference>
<dbReference type="EMBL" id="JAAGKO020000001">
    <property type="protein sequence ID" value="MDI5961290.1"/>
    <property type="molecule type" value="Genomic_DNA"/>
</dbReference>
<feature type="region of interest" description="Disordered" evidence="2">
    <location>
        <begin position="74"/>
        <end position="93"/>
    </location>
</feature>